<reference evidence="8 9" key="1">
    <citation type="submission" date="2020-08" db="EMBL/GenBank/DDBJ databases">
        <title>Genome public.</title>
        <authorList>
            <person name="Liu C."/>
            <person name="Sun Q."/>
        </authorList>
    </citation>
    <scope>NUCLEOTIDE SEQUENCE [LARGE SCALE GENOMIC DNA]</scope>
    <source>
        <strain evidence="8 9">NSJ-7</strain>
    </source>
</reference>
<keyword evidence="4" id="KW-0808">Transferase</keyword>
<evidence type="ECO:0000256" key="2">
    <source>
        <dbReference type="ARBA" id="ARBA00022448"/>
    </source>
</evidence>
<gene>
    <name evidence="8" type="ORF">H8S22_13180</name>
</gene>
<dbReference type="InterPro" id="IPR051351">
    <property type="entry name" value="Ascorbate-PTS_EIIA_comp"/>
</dbReference>
<keyword evidence="2" id="KW-0813">Transport</keyword>
<proteinExistence type="predicted"/>
<evidence type="ECO:0000256" key="4">
    <source>
        <dbReference type="ARBA" id="ARBA00022679"/>
    </source>
</evidence>
<evidence type="ECO:0000313" key="9">
    <source>
        <dbReference type="Proteomes" id="UP000635828"/>
    </source>
</evidence>
<dbReference type="PANTHER" id="PTHR36203:SF4">
    <property type="entry name" value="MANNITOL-SPECIFIC CRYPTIC PHOSPHOTRANSFERASE ENZYME IIA COMPONENT"/>
    <property type="match status" value="1"/>
</dbReference>
<protein>
    <submittedName>
        <fullName evidence="8">PTS sugar transporter subunit IIA</fullName>
    </submittedName>
</protein>
<dbReference type="InterPro" id="IPR016152">
    <property type="entry name" value="PTrfase/Anion_transptr"/>
</dbReference>
<dbReference type="Pfam" id="PF00359">
    <property type="entry name" value="PTS_EIIA_2"/>
    <property type="match status" value="1"/>
</dbReference>
<keyword evidence="8" id="KW-0762">Sugar transport</keyword>
<dbReference type="SUPFAM" id="SSF55804">
    <property type="entry name" value="Phoshotransferase/anion transport protein"/>
    <property type="match status" value="1"/>
</dbReference>
<evidence type="ECO:0000256" key="1">
    <source>
        <dbReference type="ARBA" id="ARBA00004496"/>
    </source>
</evidence>
<keyword evidence="9" id="KW-1185">Reference proteome</keyword>
<dbReference type="InterPro" id="IPR002178">
    <property type="entry name" value="PTS_EIIA_type-2_dom"/>
</dbReference>
<evidence type="ECO:0000256" key="6">
    <source>
        <dbReference type="ARBA" id="ARBA00022777"/>
    </source>
</evidence>
<comment type="subcellular location">
    <subcellularLocation>
        <location evidence="1">Cytoplasm</location>
    </subcellularLocation>
</comment>
<feature type="domain" description="PTS EIIA type-2" evidence="7">
    <location>
        <begin position="6"/>
        <end position="148"/>
    </location>
</feature>
<evidence type="ECO:0000313" key="8">
    <source>
        <dbReference type="EMBL" id="MBC5678512.1"/>
    </source>
</evidence>
<evidence type="ECO:0000259" key="7">
    <source>
        <dbReference type="PROSITE" id="PS51094"/>
    </source>
</evidence>
<accession>A0ABR7FTI3</accession>
<keyword evidence="6" id="KW-0418">Kinase</keyword>
<comment type="caution">
    <text evidence="8">The sequence shown here is derived from an EMBL/GenBank/DDBJ whole genome shotgun (WGS) entry which is preliminary data.</text>
</comment>
<dbReference type="PROSITE" id="PS51094">
    <property type="entry name" value="PTS_EIIA_TYPE_2"/>
    <property type="match status" value="1"/>
</dbReference>
<name>A0ABR7FTI3_9FIRM</name>
<dbReference type="RefSeq" id="WP_024728839.1">
    <property type="nucleotide sequence ID" value="NZ_JACOOS010000017.1"/>
</dbReference>
<evidence type="ECO:0000256" key="3">
    <source>
        <dbReference type="ARBA" id="ARBA00022490"/>
    </source>
</evidence>
<evidence type="ECO:0000256" key="5">
    <source>
        <dbReference type="ARBA" id="ARBA00022683"/>
    </source>
</evidence>
<dbReference type="Gene3D" id="3.40.930.10">
    <property type="entry name" value="Mannitol-specific EII, Chain A"/>
    <property type="match status" value="1"/>
</dbReference>
<keyword evidence="5" id="KW-0598">Phosphotransferase system</keyword>
<keyword evidence="3" id="KW-0963">Cytoplasm</keyword>
<organism evidence="8 9">
    <name type="scientific">Anaerostipes hominis</name>
    <name type="common">ex Liu et al. 2021</name>
    <dbReference type="NCBI Taxonomy" id="2763018"/>
    <lineage>
        <taxon>Bacteria</taxon>
        <taxon>Bacillati</taxon>
        <taxon>Bacillota</taxon>
        <taxon>Clostridia</taxon>
        <taxon>Lachnospirales</taxon>
        <taxon>Lachnospiraceae</taxon>
        <taxon>Anaerostipes</taxon>
    </lineage>
</organism>
<sequence length="152" mass="17448">MKEIYNMLKKENIQIISKVKDWREAIHVAVQPLVNGGYCEARYIDEIIKNTEKLGPYYVLCENLALVHGSTDQGVLKRQIAITLLEEPIKFKEDGYNVRVMVTLAATDSDSHMEILQAMSQLFSEQDSVQNILNARTENEIYDLFIHATEDK</sequence>
<dbReference type="Proteomes" id="UP000635828">
    <property type="component" value="Unassembled WGS sequence"/>
</dbReference>
<dbReference type="EMBL" id="JACOOS010000017">
    <property type="protein sequence ID" value="MBC5678512.1"/>
    <property type="molecule type" value="Genomic_DNA"/>
</dbReference>
<dbReference type="PANTHER" id="PTHR36203">
    <property type="entry name" value="ASCORBATE-SPECIFIC PTS SYSTEM EIIA COMPONENT"/>
    <property type="match status" value="1"/>
</dbReference>